<evidence type="ECO:0000256" key="7">
    <source>
        <dbReference type="ARBA" id="ARBA00023163"/>
    </source>
</evidence>
<dbReference type="SUPFAM" id="SSF52172">
    <property type="entry name" value="CheY-like"/>
    <property type="match status" value="1"/>
</dbReference>
<dbReference type="InterPro" id="IPR051552">
    <property type="entry name" value="HptR"/>
</dbReference>
<dbReference type="GO" id="GO:0005737">
    <property type="term" value="C:cytoplasm"/>
    <property type="evidence" value="ECO:0007669"/>
    <property type="project" value="UniProtKB-SubCell"/>
</dbReference>
<dbReference type="InterPro" id="IPR018060">
    <property type="entry name" value="HTH_AraC"/>
</dbReference>
<keyword evidence="7" id="KW-0804">Transcription</keyword>
<dbReference type="Pfam" id="PF12833">
    <property type="entry name" value="HTH_18"/>
    <property type="match status" value="1"/>
</dbReference>
<dbReference type="SMART" id="SM00342">
    <property type="entry name" value="HTH_ARAC"/>
    <property type="match status" value="1"/>
</dbReference>
<evidence type="ECO:0000256" key="1">
    <source>
        <dbReference type="ARBA" id="ARBA00004496"/>
    </source>
</evidence>
<keyword evidence="12" id="KW-1185">Reference proteome</keyword>
<organism evidence="11 12">
    <name type="scientific">Paenibacillus arenilitoris</name>
    <dbReference type="NCBI Taxonomy" id="2772299"/>
    <lineage>
        <taxon>Bacteria</taxon>
        <taxon>Bacillati</taxon>
        <taxon>Bacillota</taxon>
        <taxon>Bacilli</taxon>
        <taxon>Bacillales</taxon>
        <taxon>Paenibacillaceae</taxon>
        <taxon>Paenibacillus</taxon>
    </lineage>
</organism>
<dbReference type="SUPFAM" id="SSF46689">
    <property type="entry name" value="Homeodomain-like"/>
    <property type="match status" value="2"/>
</dbReference>
<dbReference type="InterPro" id="IPR018062">
    <property type="entry name" value="HTH_AraC-typ_CS"/>
</dbReference>
<dbReference type="InterPro" id="IPR009057">
    <property type="entry name" value="Homeodomain-like_sf"/>
</dbReference>
<dbReference type="PANTHER" id="PTHR42713:SF3">
    <property type="entry name" value="TRANSCRIPTIONAL REGULATORY PROTEIN HPTR"/>
    <property type="match status" value="1"/>
</dbReference>
<feature type="modified residue" description="4-aspartylphosphate" evidence="8">
    <location>
        <position position="56"/>
    </location>
</feature>
<evidence type="ECO:0000256" key="6">
    <source>
        <dbReference type="ARBA" id="ARBA00023125"/>
    </source>
</evidence>
<keyword evidence="2" id="KW-0963">Cytoplasm</keyword>
<dbReference type="PROSITE" id="PS00041">
    <property type="entry name" value="HTH_ARAC_FAMILY_1"/>
    <property type="match status" value="1"/>
</dbReference>
<proteinExistence type="predicted"/>
<dbReference type="Proteomes" id="UP000632125">
    <property type="component" value="Unassembled WGS sequence"/>
</dbReference>
<reference evidence="11" key="1">
    <citation type="submission" date="2020-09" db="EMBL/GenBank/DDBJ databases">
        <title>A novel bacterium of genus Paenibacillus, isolated from South China Sea.</title>
        <authorList>
            <person name="Huang H."/>
            <person name="Mo K."/>
            <person name="Hu Y."/>
        </authorList>
    </citation>
    <scope>NUCLEOTIDE SEQUENCE</scope>
    <source>
        <strain evidence="11">IB182493</strain>
    </source>
</reference>
<comment type="caution">
    <text evidence="11">The sequence shown here is derived from an EMBL/GenBank/DDBJ whole genome shotgun (WGS) entry which is preliminary data.</text>
</comment>
<evidence type="ECO:0000256" key="3">
    <source>
        <dbReference type="ARBA" id="ARBA00022553"/>
    </source>
</evidence>
<evidence type="ECO:0000256" key="5">
    <source>
        <dbReference type="ARBA" id="ARBA00023015"/>
    </source>
</evidence>
<dbReference type="PROSITE" id="PS50110">
    <property type="entry name" value="RESPONSE_REGULATORY"/>
    <property type="match status" value="1"/>
</dbReference>
<evidence type="ECO:0000259" key="9">
    <source>
        <dbReference type="PROSITE" id="PS01124"/>
    </source>
</evidence>
<dbReference type="PROSITE" id="PS01124">
    <property type="entry name" value="HTH_ARAC_FAMILY_2"/>
    <property type="match status" value="1"/>
</dbReference>
<dbReference type="Gene3D" id="1.10.10.60">
    <property type="entry name" value="Homeodomain-like"/>
    <property type="match status" value="2"/>
</dbReference>
<dbReference type="GO" id="GO:0003700">
    <property type="term" value="F:DNA-binding transcription factor activity"/>
    <property type="evidence" value="ECO:0007669"/>
    <property type="project" value="InterPro"/>
</dbReference>
<keyword evidence="5" id="KW-0805">Transcription regulation</keyword>
<dbReference type="CDD" id="cd17536">
    <property type="entry name" value="REC_YesN-like"/>
    <property type="match status" value="1"/>
</dbReference>
<feature type="domain" description="Response regulatory" evidence="10">
    <location>
        <begin position="4"/>
        <end position="121"/>
    </location>
</feature>
<dbReference type="EMBL" id="JACXIY010000002">
    <property type="protein sequence ID" value="MBD2867325.1"/>
    <property type="molecule type" value="Genomic_DNA"/>
</dbReference>
<dbReference type="AlphaFoldDB" id="A0A927CKG6"/>
<keyword evidence="6" id="KW-0238">DNA-binding</keyword>
<sequence length="513" mass="57467">MIGKLLLVEDQALFRKGLRKMIEDHALGWTVVGEAENGQAALELIEALRPNLVLTDIRMPGMDGIELAERIQAMHADTDVIILTGYDDFKYAQMAIRFGVIDFLLKPCDDRALMEVLQKAHQRLESDFRKREEREAALRLKEEALLRALILRLPATRGEERRMKELVIGNRLLLIAVNDYFPEHKNYGPGDLGLLQFALFNILTELMQRRQLTGPFVSLESDRFCFLVEDGGEASALGGLMKEAVLACLGIGLTVSLSPPAAGLTDPPSFYESFIRSEAPASKRKGTESASLSGGTASRHRVKELQTLLIGTILLGQPDRLEQQLGELASGIGALSAEDAKMEALALAFAMNNAARQQLDRPAEAPGFAEQIERLQRLRSGHAAAEWALAEAGKFLSEFEHWRQRNNESIVSLSLDYLDEHYQETCPLTEMAERFNVSPAYYSKLFKKVTGDNYSAYLTKIRMQKAVFLLMNTDMKVSAVAASVGYDDPNYFSNVFRLLHRMSPSDYRKQFKR</sequence>
<feature type="domain" description="HTH araC/xylS-type" evidence="9">
    <location>
        <begin position="412"/>
        <end position="510"/>
    </location>
</feature>
<evidence type="ECO:0000313" key="11">
    <source>
        <dbReference type="EMBL" id="MBD2867325.1"/>
    </source>
</evidence>
<dbReference type="InterPro" id="IPR011006">
    <property type="entry name" value="CheY-like_superfamily"/>
</dbReference>
<gene>
    <name evidence="11" type="ORF">IDH41_01950</name>
</gene>
<evidence type="ECO:0000256" key="4">
    <source>
        <dbReference type="ARBA" id="ARBA00023012"/>
    </source>
</evidence>
<dbReference type="GO" id="GO:0000160">
    <property type="term" value="P:phosphorelay signal transduction system"/>
    <property type="evidence" value="ECO:0007669"/>
    <property type="project" value="UniProtKB-KW"/>
</dbReference>
<accession>A0A927CKG6</accession>
<dbReference type="InterPro" id="IPR001789">
    <property type="entry name" value="Sig_transdc_resp-reg_receiver"/>
</dbReference>
<dbReference type="Pfam" id="PF00072">
    <property type="entry name" value="Response_reg"/>
    <property type="match status" value="1"/>
</dbReference>
<dbReference type="RefSeq" id="WP_190857803.1">
    <property type="nucleotide sequence ID" value="NZ_JACXIY010000002.1"/>
</dbReference>
<evidence type="ECO:0000259" key="10">
    <source>
        <dbReference type="PROSITE" id="PS50110"/>
    </source>
</evidence>
<keyword evidence="3 8" id="KW-0597">Phosphoprotein</keyword>
<protein>
    <submittedName>
        <fullName evidence="11">Response regulator</fullName>
    </submittedName>
</protein>
<evidence type="ECO:0000256" key="2">
    <source>
        <dbReference type="ARBA" id="ARBA00022490"/>
    </source>
</evidence>
<dbReference type="Gene3D" id="3.40.50.2300">
    <property type="match status" value="1"/>
</dbReference>
<evidence type="ECO:0000256" key="8">
    <source>
        <dbReference type="PROSITE-ProRule" id="PRU00169"/>
    </source>
</evidence>
<comment type="subcellular location">
    <subcellularLocation>
        <location evidence="1">Cytoplasm</location>
    </subcellularLocation>
</comment>
<dbReference type="GO" id="GO:0043565">
    <property type="term" value="F:sequence-specific DNA binding"/>
    <property type="evidence" value="ECO:0007669"/>
    <property type="project" value="InterPro"/>
</dbReference>
<name>A0A927CKG6_9BACL</name>
<dbReference type="SMART" id="SM00448">
    <property type="entry name" value="REC"/>
    <property type="match status" value="1"/>
</dbReference>
<evidence type="ECO:0000313" key="12">
    <source>
        <dbReference type="Proteomes" id="UP000632125"/>
    </source>
</evidence>
<keyword evidence="4" id="KW-0902">Two-component regulatory system</keyword>
<dbReference type="PANTHER" id="PTHR42713">
    <property type="entry name" value="HISTIDINE KINASE-RELATED"/>
    <property type="match status" value="1"/>
</dbReference>